<dbReference type="InterPro" id="IPR005490">
    <property type="entry name" value="LD_TPept_cat_dom"/>
</dbReference>
<dbReference type="GO" id="GO:0016757">
    <property type="term" value="F:glycosyltransferase activity"/>
    <property type="evidence" value="ECO:0007669"/>
    <property type="project" value="UniProtKB-KW"/>
</dbReference>
<dbReference type="EMBL" id="QXJM01000049">
    <property type="protein sequence ID" value="RIE00629.1"/>
    <property type="molecule type" value="Genomic_DNA"/>
</dbReference>
<feature type="domain" description="L,D-TPase catalytic" evidence="12">
    <location>
        <begin position="361"/>
        <end position="470"/>
    </location>
</feature>
<evidence type="ECO:0000259" key="12">
    <source>
        <dbReference type="PROSITE" id="PS52029"/>
    </source>
</evidence>
<dbReference type="PANTHER" id="PTHR30582:SF24">
    <property type="entry name" value="L,D-TRANSPEPTIDASE ERFK_SRFK-RELATED"/>
    <property type="match status" value="1"/>
</dbReference>
<comment type="pathway">
    <text evidence="1 9">Cell wall biogenesis; peptidoglycan biosynthesis.</text>
</comment>
<dbReference type="GO" id="GO:0008360">
    <property type="term" value="P:regulation of cell shape"/>
    <property type="evidence" value="ECO:0007669"/>
    <property type="project" value="UniProtKB-UniRule"/>
</dbReference>
<gene>
    <name evidence="13" type="ORF">D3H35_27060</name>
</gene>
<dbReference type="GO" id="GO:0071555">
    <property type="term" value="P:cell wall organization"/>
    <property type="evidence" value="ECO:0007669"/>
    <property type="project" value="UniProtKB-UniRule"/>
</dbReference>
<dbReference type="PANTHER" id="PTHR30582">
    <property type="entry name" value="L,D-TRANSPEPTIDASE"/>
    <property type="match status" value="1"/>
</dbReference>
<keyword evidence="6 9" id="KW-0133">Cell shape</keyword>
<keyword evidence="8 9" id="KW-0961">Cell wall biogenesis/degradation</keyword>
<keyword evidence="5" id="KW-0378">Hydrolase</keyword>
<dbReference type="GO" id="GO:0071972">
    <property type="term" value="F:peptidoglycan L,D-transpeptidase activity"/>
    <property type="evidence" value="ECO:0007669"/>
    <property type="project" value="TreeGrafter"/>
</dbReference>
<dbReference type="OrthoDB" id="9787225at2"/>
<evidence type="ECO:0000256" key="6">
    <source>
        <dbReference type="ARBA" id="ARBA00022960"/>
    </source>
</evidence>
<dbReference type="InterPro" id="IPR038063">
    <property type="entry name" value="Transpep_catalytic_dom"/>
</dbReference>
<evidence type="ECO:0000256" key="9">
    <source>
        <dbReference type="PROSITE-ProRule" id="PRU01373"/>
    </source>
</evidence>
<dbReference type="SUPFAM" id="SSF141523">
    <property type="entry name" value="L,D-transpeptidase catalytic domain-like"/>
    <property type="match status" value="1"/>
</dbReference>
<dbReference type="Pfam" id="PF03734">
    <property type="entry name" value="YkuD"/>
    <property type="match status" value="1"/>
</dbReference>
<keyword evidence="11" id="KW-1133">Transmembrane helix</keyword>
<dbReference type="GO" id="GO:0018104">
    <property type="term" value="P:peptidoglycan-protein cross-linking"/>
    <property type="evidence" value="ECO:0007669"/>
    <property type="project" value="TreeGrafter"/>
</dbReference>
<reference evidence="13 14" key="1">
    <citation type="submission" date="2018-09" db="EMBL/GenBank/DDBJ databases">
        <title>Cohnella cavernae sp. nov., isolated from a karst cave.</title>
        <authorList>
            <person name="Zhu H."/>
        </authorList>
    </citation>
    <scope>NUCLEOTIDE SEQUENCE [LARGE SCALE GENOMIC DNA]</scope>
    <source>
        <strain evidence="13 14">K2E09-144</strain>
    </source>
</reference>
<evidence type="ECO:0000256" key="5">
    <source>
        <dbReference type="ARBA" id="ARBA00022801"/>
    </source>
</evidence>
<keyword evidence="7 9" id="KW-0573">Peptidoglycan synthesis</keyword>
<keyword evidence="3" id="KW-0328">Glycosyltransferase</keyword>
<evidence type="ECO:0000256" key="1">
    <source>
        <dbReference type="ARBA" id="ARBA00004752"/>
    </source>
</evidence>
<protein>
    <submittedName>
        <fullName evidence="13">L,D-transpeptidase</fullName>
    </submittedName>
</protein>
<evidence type="ECO:0000256" key="11">
    <source>
        <dbReference type="SAM" id="Phobius"/>
    </source>
</evidence>
<keyword evidence="4" id="KW-0808">Transferase</keyword>
<evidence type="ECO:0000313" key="14">
    <source>
        <dbReference type="Proteomes" id="UP000266340"/>
    </source>
</evidence>
<dbReference type="PROSITE" id="PS52029">
    <property type="entry name" value="LD_TPASE"/>
    <property type="match status" value="1"/>
</dbReference>
<dbReference type="GO" id="GO:0005576">
    <property type="term" value="C:extracellular region"/>
    <property type="evidence" value="ECO:0007669"/>
    <property type="project" value="TreeGrafter"/>
</dbReference>
<dbReference type="UniPathway" id="UPA00219"/>
<feature type="active site" description="Proton donor/acceptor" evidence="9">
    <location>
        <position position="430"/>
    </location>
</feature>
<dbReference type="CDD" id="cd16913">
    <property type="entry name" value="YkuD_like"/>
    <property type="match status" value="1"/>
</dbReference>
<feature type="active site" description="Nucleophile" evidence="9">
    <location>
        <position position="446"/>
    </location>
</feature>
<evidence type="ECO:0000256" key="10">
    <source>
        <dbReference type="SAM" id="MobiDB-lite"/>
    </source>
</evidence>
<dbReference type="Proteomes" id="UP000266340">
    <property type="component" value="Unassembled WGS sequence"/>
</dbReference>
<feature type="region of interest" description="Disordered" evidence="10">
    <location>
        <begin position="126"/>
        <end position="174"/>
    </location>
</feature>
<keyword evidence="11" id="KW-0812">Transmembrane</keyword>
<keyword evidence="14" id="KW-1185">Reference proteome</keyword>
<evidence type="ECO:0000256" key="4">
    <source>
        <dbReference type="ARBA" id="ARBA00022679"/>
    </source>
</evidence>
<comment type="caution">
    <text evidence="13">The sequence shown here is derived from an EMBL/GenBank/DDBJ whole genome shotgun (WGS) entry which is preliminary data.</text>
</comment>
<dbReference type="AlphaFoldDB" id="A0A398CHN6"/>
<feature type="transmembrane region" description="Helical" evidence="11">
    <location>
        <begin position="92"/>
        <end position="112"/>
    </location>
</feature>
<organism evidence="13 14">
    <name type="scientific">Cohnella faecalis</name>
    <dbReference type="NCBI Taxonomy" id="2315694"/>
    <lineage>
        <taxon>Bacteria</taxon>
        <taxon>Bacillati</taxon>
        <taxon>Bacillota</taxon>
        <taxon>Bacilli</taxon>
        <taxon>Bacillales</taxon>
        <taxon>Paenibacillaceae</taxon>
        <taxon>Cohnella</taxon>
    </lineage>
</organism>
<evidence type="ECO:0000256" key="2">
    <source>
        <dbReference type="ARBA" id="ARBA00005992"/>
    </source>
</evidence>
<dbReference type="RefSeq" id="WP_119152244.1">
    <property type="nucleotide sequence ID" value="NZ_JBHSOV010000006.1"/>
</dbReference>
<comment type="similarity">
    <text evidence="2">Belongs to the YkuD family.</text>
</comment>
<evidence type="ECO:0000256" key="7">
    <source>
        <dbReference type="ARBA" id="ARBA00022984"/>
    </source>
</evidence>
<evidence type="ECO:0000313" key="13">
    <source>
        <dbReference type="EMBL" id="RIE00629.1"/>
    </source>
</evidence>
<proteinExistence type="inferred from homology"/>
<dbReference type="Gene3D" id="2.40.440.10">
    <property type="entry name" value="L,D-transpeptidase catalytic domain-like"/>
    <property type="match status" value="1"/>
</dbReference>
<evidence type="ECO:0000256" key="3">
    <source>
        <dbReference type="ARBA" id="ARBA00022676"/>
    </source>
</evidence>
<evidence type="ECO:0000256" key="8">
    <source>
        <dbReference type="ARBA" id="ARBA00023316"/>
    </source>
</evidence>
<accession>A0A398CHN6</accession>
<dbReference type="InterPro" id="IPR050979">
    <property type="entry name" value="LD-transpeptidase"/>
</dbReference>
<name>A0A398CHN6_9BACL</name>
<keyword evidence="11" id="KW-0472">Membrane</keyword>
<sequence>MNKEKQIELQIQQFYDNVPNVDDDMPLKEYLLKHEDSRMAWYLLGKQYEAKGEDAKALYCFGQSGDIYEAFEGKPNPGIRAEAPKKDKGNRAGWIVAAGILLLLIGVGIPIMKEIMAQKQEEAKSAKPTIADSASGGLPEKTPEASLPLEASGGLGEKGTTPTAGGGSDPGLIAAAAYPDGDGQQALGQLLTHNPDASPLLLVSSPTLGRYYDWLKGGSPIASVTGSSQSKAAAVNWYDSKWCNCQPGEASGAQASIPAAWKPLQEEKLALVSALASYKQQYGKLPGSAAALNGDYPNNRIAGWSEEMSGWLKELTAEKPIDGKRDETVGVGWPVSFSSPESAAGQATPAGAWRPFTEQPLEIIVDKTRHRLAVVSGDVLIRNYEVGLGGKRTPEGPFVISEKVRNPNGRTDGAFGSRGMTLSDTRYGIHGTDEPDSIGKDESLGCIRMKKADLEELFDLVPLGTKVTISKGGLPVEVRIPEQRFRLPQEKNETNPNKVYDWLD</sequence>